<evidence type="ECO:0000313" key="3">
    <source>
        <dbReference type="Proteomes" id="UP001465153"/>
    </source>
</evidence>
<dbReference type="InterPro" id="IPR029062">
    <property type="entry name" value="Class_I_gatase-like"/>
</dbReference>
<dbReference type="PANTHER" id="PTHR43130:SF14">
    <property type="entry name" value="DJ-1_PFPI DOMAIN-CONTAINING PROTEIN"/>
    <property type="match status" value="1"/>
</dbReference>
<dbReference type="CDD" id="cd03139">
    <property type="entry name" value="GATase1_PfpI_2"/>
    <property type="match status" value="1"/>
</dbReference>
<sequence length="194" mass="21487">MLSVGILVYPDVEVMDFAGPFEVFSTSNRVQENPKFDVFLVGEESLVSARNGFMVSPRYFLDDSRSIDILLVPGGVHEPSMSNEKLNHWIAEKARQANTVASVCTGVFLLANSGVIVDGPVTTHHEDIEDLRKRFPALDVHSNVRWVDRGDIFVSAGISAGIDMSLEIVAQLCGKEIALKTAEKMEYTWLEKTE</sequence>
<dbReference type="SUPFAM" id="SSF52317">
    <property type="entry name" value="Class I glutamine amidotransferase-like"/>
    <property type="match status" value="1"/>
</dbReference>
<dbReference type="PANTHER" id="PTHR43130">
    <property type="entry name" value="ARAC-FAMILY TRANSCRIPTIONAL REGULATOR"/>
    <property type="match status" value="1"/>
</dbReference>
<dbReference type="Proteomes" id="UP001465153">
    <property type="component" value="Unassembled WGS sequence"/>
</dbReference>
<comment type="caution">
    <text evidence="2">The sequence shown here is derived from an EMBL/GenBank/DDBJ whole genome shotgun (WGS) entry which is preliminary data.</text>
</comment>
<dbReference type="RefSeq" id="WP_353301355.1">
    <property type="nucleotide sequence ID" value="NZ_BAABWN010000001.1"/>
</dbReference>
<dbReference type="EMBL" id="BAABWN010000001">
    <property type="protein sequence ID" value="GAA6166403.1"/>
    <property type="molecule type" value="Genomic_DNA"/>
</dbReference>
<feature type="domain" description="DJ-1/PfpI" evidence="1">
    <location>
        <begin position="4"/>
        <end position="171"/>
    </location>
</feature>
<evidence type="ECO:0000313" key="2">
    <source>
        <dbReference type="EMBL" id="GAA6166403.1"/>
    </source>
</evidence>
<name>A0ABQ0A4E5_9GAMM</name>
<gene>
    <name evidence="2" type="ORF">NBRC116591_02130</name>
</gene>
<reference evidence="2 3" key="1">
    <citation type="submission" date="2024-04" db="EMBL/GenBank/DDBJ databases">
        <title>Draft genome sequence of Sessilibacter corallicola NBRC 116591.</title>
        <authorList>
            <person name="Miyakawa T."/>
            <person name="Kusuya Y."/>
            <person name="Miura T."/>
        </authorList>
    </citation>
    <scope>NUCLEOTIDE SEQUENCE [LARGE SCALE GENOMIC DNA]</scope>
    <source>
        <strain evidence="2 3">KU-00831-HH</strain>
    </source>
</reference>
<dbReference type="Pfam" id="PF01965">
    <property type="entry name" value="DJ-1_PfpI"/>
    <property type="match status" value="1"/>
</dbReference>
<proteinExistence type="predicted"/>
<dbReference type="Gene3D" id="3.40.50.880">
    <property type="match status" value="1"/>
</dbReference>
<keyword evidence="3" id="KW-1185">Reference proteome</keyword>
<protein>
    <submittedName>
        <fullName evidence="2">DJ-1/PfpI family protein</fullName>
    </submittedName>
</protein>
<accession>A0ABQ0A4E5</accession>
<organism evidence="2 3">
    <name type="scientific">Sessilibacter corallicola</name>
    <dbReference type="NCBI Taxonomy" id="2904075"/>
    <lineage>
        <taxon>Bacteria</taxon>
        <taxon>Pseudomonadati</taxon>
        <taxon>Pseudomonadota</taxon>
        <taxon>Gammaproteobacteria</taxon>
        <taxon>Cellvibrionales</taxon>
        <taxon>Cellvibrionaceae</taxon>
        <taxon>Sessilibacter</taxon>
    </lineage>
</organism>
<dbReference type="InterPro" id="IPR052158">
    <property type="entry name" value="INH-QAR"/>
</dbReference>
<dbReference type="InterPro" id="IPR002818">
    <property type="entry name" value="DJ-1/PfpI"/>
</dbReference>
<evidence type="ECO:0000259" key="1">
    <source>
        <dbReference type="Pfam" id="PF01965"/>
    </source>
</evidence>